<dbReference type="InterPro" id="IPR013099">
    <property type="entry name" value="K_chnl_dom"/>
</dbReference>
<dbReference type="GO" id="GO:0008076">
    <property type="term" value="C:voltage-gated potassium channel complex"/>
    <property type="evidence" value="ECO:0007669"/>
    <property type="project" value="InterPro"/>
</dbReference>
<comment type="subcellular location">
    <subcellularLocation>
        <location evidence="1">Membrane</location>
        <topology evidence="1">Multi-pass membrane protein</topology>
    </subcellularLocation>
</comment>
<feature type="transmembrane region" description="Helical" evidence="9">
    <location>
        <begin position="178"/>
        <end position="204"/>
    </location>
</feature>
<dbReference type="EMBL" id="BIFH01000025">
    <property type="protein sequence ID" value="GCD97708.1"/>
    <property type="molecule type" value="Genomic_DNA"/>
</dbReference>
<proteinExistence type="predicted"/>
<dbReference type="Gene3D" id="1.20.5.110">
    <property type="match status" value="1"/>
</dbReference>
<feature type="transmembrane region" description="Helical" evidence="9">
    <location>
        <begin position="20"/>
        <end position="41"/>
    </location>
</feature>
<keyword evidence="7" id="KW-0407">Ion channel</keyword>
<evidence type="ECO:0000256" key="1">
    <source>
        <dbReference type="ARBA" id="ARBA00004141"/>
    </source>
</evidence>
<accession>A0A401YSW0</accession>
<keyword evidence="8" id="KW-0175">Coiled coil</keyword>
<keyword evidence="6 9" id="KW-0472">Membrane</keyword>
<organism evidence="11 12">
    <name type="scientific">Embleya hyalina</name>
    <dbReference type="NCBI Taxonomy" id="516124"/>
    <lineage>
        <taxon>Bacteria</taxon>
        <taxon>Bacillati</taxon>
        <taxon>Actinomycetota</taxon>
        <taxon>Actinomycetes</taxon>
        <taxon>Kitasatosporales</taxon>
        <taxon>Streptomycetaceae</taxon>
        <taxon>Embleya</taxon>
    </lineage>
</organism>
<dbReference type="GO" id="GO:0005249">
    <property type="term" value="F:voltage-gated potassium channel activity"/>
    <property type="evidence" value="ECO:0007669"/>
    <property type="project" value="InterPro"/>
</dbReference>
<protein>
    <submittedName>
        <fullName evidence="11">Ion transporter</fullName>
    </submittedName>
</protein>
<evidence type="ECO:0000256" key="2">
    <source>
        <dbReference type="ARBA" id="ARBA00022448"/>
    </source>
</evidence>
<dbReference type="OrthoDB" id="9799090at2"/>
<sequence>MRGSNGDQESTAYRRWEYAIIPWLTLSAVVSLTTFVLGEALQARERPVLWIEYGVWVVFLTDYLVRLGLSRDRWRFVRAHPLDLAAVALPATRVLRLIGVIGRIGAVARGGRTGRLLASTVVLVLTILVAGAAAVLAPERRASDANITGYPDALWWAISTITTVGYGDLHPVTTEGRLVGAVLMVVGIGMMGVVTATIATRLILPEQQAEERLEYARLEKRLRGMEEQLRRLNDHLGAHAQPDSAIDASDRHPDHPSAQ</sequence>
<evidence type="ECO:0000256" key="7">
    <source>
        <dbReference type="ARBA" id="ARBA00023303"/>
    </source>
</evidence>
<dbReference type="SUPFAM" id="SSF81324">
    <property type="entry name" value="Voltage-gated potassium channels"/>
    <property type="match status" value="1"/>
</dbReference>
<keyword evidence="5" id="KW-0406">Ion transport</keyword>
<name>A0A401YSW0_9ACTN</name>
<evidence type="ECO:0000256" key="5">
    <source>
        <dbReference type="ARBA" id="ARBA00023065"/>
    </source>
</evidence>
<dbReference type="Pfam" id="PF07885">
    <property type="entry name" value="Ion_trans_2"/>
    <property type="match status" value="1"/>
</dbReference>
<evidence type="ECO:0000256" key="3">
    <source>
        <dbReference type="ARBA" id="ARBA00022692"/>
    </source>
</evidence>
<keyword evidence="4 9" id="KW-1133">Transmembrane helix</keyword>
<evidence type="ECO:0000256" key="4">
    <source>
        <dbReference type="ARBA" id="ARBA00022989"/>
    </source>
</evidence>
<keyword evidence="2" id="KW-0813">Transport</keyword>
<comment type="caution">
    <text evidence="11">The sequence shown here is derived from an EMBL/GenBank/DDBJ whole genome shotgun (WGS) entry which is preliminary data.</text>
</comment>
<evidence type="ECO:0000256" key="8">
    <source>
        <dbReference type="SAM" id="Coils"/>
    </source>
</evidence>
<feature type="domain" description="Potassium channel" evidence="10">
    <location>
        <begin position="124"/>
        <end position="202"/>
    </location>
</feature>
<evidence type="ECO:0000313" key="11">
    <source>
        <dbReference type="EMBL" id="GCD97708.1"/>
    </source>
</evidence>
<feature type="transmembrane region" description="Helical" evidence="9">
    <location>
        <begin position="48"/>
        <end position="65"/>
    </location>
</feature>
<evidence type="ECO:0000256" key="9">
    <source>
        <dbReference type="SAM" id="Phobius"/>
    </source>
</evidence>
<dbReference type="RefSeq" id="WP_160161570.1">
    <property type="nucleotide sequence ID" value="NZ_BIFH01000025.1"/>
</dbReference>
<feature type="transmembrane region" description="Helical" evidence="9">
    <location>
        <begin position="116"/>
        <end position="137"/>
    </location>
</feature>
<dbReference type="InterPro" id="IPR028325">
    <property type="entry name" value="VG_K_chnl"/>
</dbReference>
<keyword evidence="3 9" id="KW-0812">Transmembrane</keyword>
<dbReference type="Gene3D" id="1.10.287.70">
    <property type="match status" value="1"/>
</dbReference>
<dbReference type="Proteomes" id="UP000286931">
    <property type="component" value="Unassembled WGS sequence"/>
</dbReference>
<dbReference type="AlphaFoldDB" id="A0A401YSW0"/>
<feature type="coiled-coil region" evidence="8">
    <location>
        <begin position="208"/>
        <end position="235"/>
    </location>
</feature>
<gene>
    <name evidence="11" type="ORF">EHYA_05404</name>
</gene>
<evidence type="ECO:0000256" key="6">
    <source>
        <dbReference type="ARBA" id="ARBA00023136"/>
    </source>
</evidence>
<dbReference type="PRINTS" id="PR00169">
    <property type="entry name" value="KCHANNEL"/>
</dbReference>
<dbReference type="GO" id="GO:0001508">
    <property type="term" value="P:action potential"/>
    <property type="evidence" value="ECO:0007669"/>
    <property type="project" value="TreeGrafter"/>
</dbReference>
<dbReference type="PANTHER" id="PTHR11537:SF254">
    <property type="entry name" value="POTASSIUM VOLTAGE-GATED CHANNEL PROTEIN SHAB"/>
    <property type="match status" value="1"/>
</dbReference>
<evidence type="ECO:0000259" key="10">
    <source>
        <dbReference type="Pfam" id="PF07885"/>
    </source>
</evidence>
<evidence type="ECO:0000313" key="12">
    <source>
        <dbReference type="Proteomes" id="UP000286931"/>
    </source>
</evidence>
<dbReference type="PANTHER" id="PTHR11537">
    <property type="entry name" value="VOLTAGE-GATED POTASSIUM CHANNEL"/>
    <property type="match status" value="1"/>
</dbReference>
<keyword evidence="12" id="KW-1185">Reference proteome</keyword>
<reference evidence="11 12" key="1">
    <citation type="submission" date="2018-12" db="EMBL/GenBank/DDBJ databases">
        <title>Draft genome sequence of Embleya hyalina NBRC 13850T.</title>
        <authorList>
            <person name="Komaki H."/>
            <person name="Hosoyama A."/>
            <person name="Kimura A."/>
            <person name="Ichikawa N."/>
            <person name="Tamura T."/>
        </authorList>
    </citation>
    <scope>NUCLEOTIDE SEQUENCE [LARGE SCALE GENOMIC DNA]</scope>
    <source>
        <strain evidence="11 12">NBRC 13850</strain>
    </source>
</reference>